<keyword evidence="6 10" id="KW-1133">Transmembrane helix</keyword>
<dbReference type="GO" id="GO:0005549">
    <property type="term" value="F:odorant binding"/>
    <property type="evidence" value="ECO:0007669"/>
    <property type="project" value="InterPro"/>
</dbReference>
<sequence length="379" mass="44459">MPTNKNSLQGDLLHMVKLVSVDFFQIKVVRQSLNILLVSLLLLELTQTYMFLKKFDIFFLIQYGPSFTGTIFVLLSTFTIPYSTQLVAKFFNELKYWDLKNADPKVEENIKREARRINLYLILYLILVASSAVFNMIPNQDDVAMMHYFMIARTYFPRWENCFFWVFRFSYPMIGLIMISPYIQVLYCCKCFKFKSLLLLSALEEIEYGFEDSGDSGFQSEIKNKLIFCVKLYNNILTGSLKMVKDIKYLIIFFVTTSAWLIISLLFFSVYFQEMLSGKYLRFSTLTSASLILGLYLLYTCQDVEDVSSEIFDVLKNLSWYRWNQENRKIYLMFTIVCQNPLRIEFSENMVVDYSLGAQLAKTVYSVMSVLAQLKDFGR</sequence>
<evidence type="ECO:0000256" key="1">
    <source>
        <dbReference type="ARBA" id="ARBA00004651"/>
    </source>
</evidence>
<gene>
    <name evidence="11" type="ORF">Zmor_008298</name>
</gene>
<evidence type="ECO:0000256" key="4">
    <source>
        <dbReference type="ARBA" id="ARBA00022692"/>
    </source>
</evidence>
<dbReference type="PANTHER" id="PTHR21137:SF35">
    <property type="entry name" value="ODORANT RECEPTOR 19A-RELATED"/>
    <property type="match status" value="1"/>
</dbReference>
<dbReference type="InterPro" id="IPR004117">
    <property type="entry name" value="7tm6_olfct_rcpt"/>
</dbReference>
<feature type="transmembrane region" description="Helical" evidence="10">
    <location>
        <begin position="33"/>
        <end position="51"/>
    </location>
</feature>
<feature type="transmembrane region" description="Helical" evidence="10">
    <location>
        <begin position="117"/>
        <end position="137"/>
    </location>
</feature>
<keyword evidence="2" id="KW-1003">Cell membrane</keyword>
<evidence type="ECO:0000256" key="7">
    <source>
        <dbReference type="ARBA" id="ARBA00023136"/>
    </source>
</evidence>
<keyword evidence="5 10" id="KW-0552">Olfaction</keyword>
<comment type="similarity">
    <text evidence="10">Belongs to the insect chemoreceptor superfamily. Heteromeric odorant receptor channel (TC 1.A.69) family.</text>
</comment>
<keyword evidence="4 10" id="KW-0812">Transmembrane</keyword>
<evidence type="ECO:0000313" key="11">
    <source>
        <dbReference type="EMBL" id="KAJ3664102.1"/>
    </source>
</evidence>
<keyword evidence="3 10" id="KW-0716">Sensory transduction</keyword>
<evidence type="ECO:0000313" key="12">
    <source>
        <dbReference type="Proteomes" id="UP001168821"/>
    </source>
</evidence>
<comment type="caution">
    <text evidence="10">Lacks conserved residue(s) required for the propagation of feature annotation.</text>
</comment>
<keyword evidence="8 10" id="KW-0675">Receptor</keyword>
<keyword evidence="9 10" id="KW-0807">Transducer</keyword>
<dbReference type="AlphaFoldDB" id="A0AA38MQ60"/>
<dbReference type="GO" id="GO:0005886">
    <property type="term" value="C:plasma membrane"/>
    <property type="evidence" value="ECO:0007669"/>
    <property type="project" value="UniProtKB-SubCell"/>
</dbReference>
<evidence type="ECO:0000256" key="8">
    <source>
        <dbReference type="ARBA" id="ARBA00023170"/>
    </source>
</evidence>
<comment type="caution">
    <text evidence="11">The sequence shown here is derived from an EMBL/GenBank/DDBJ whole genome shotgun (WGS) entry which is preliminary data.</text>
</comment>
<protein>
    <recommendedName>
        <fullName evidence="10">Odorant receptor</fullName>
    </recommendedName>
</protein>
<keyword evidence="12" id="KW-1185">Reference proteome</keyword>
<dbReference type="PANTHER" id="PTHR21137">
    <property type="entry name" value="ODORANT RECEPTOR"/>
    <property type="match status" value="1"/>
</dbReference>
<dbReference type="Proteomes" id="UP001168821">
    <property type="component" value="Unassembled WGS sequence"/>
</dbReference>
<evidence type="ECO:0000256" key="2">
    <source>
        <dbReference type="ARBA" id="ARBA00022475"/>
    </source>
</evidence>
<proteinExistence type="inferred from homology"/>
<evidence type="ECO:0000256" key="5">
    <source>
        <dbReference type="ARBA" id="ARBA00022725"/>
    </source>
</evidence>
<organism evidence="11 12">
    <name type="scientific">Zophobas morio</name>
    <dbReference type="NCBI Taxonomy" id="2755281"/>
    <lineage>
        <taxon>Eukaryota</taxon>
        <taxon>Metazoa</taxon>
        <taxon>Ecdysozoa</taxon>
        <taxon>Arthropoda</taxon>
        <taxon>Hexapoda</taxon>
        <taxon>Insecta</taxon>
        <taxon>Pterygota</taxon>
        <taxon>Neoptera</taxon>
        <taxon>Endopterygota</taxon>
        <taxon>Coleoptera</taxon>
        <taxon>Polyphaga</taxon>
        <taxon>Cucujiformia</taxon>
        <taxon>Tenebrionidae</taxon>
        <taxon>Zophobas</taxon>
    </lineage>
</organism>
<dbReference type="EMBL" id="JALNTZ010000002">
    <property type="protein sequence ID" value="KAJ3664102.1"/>
    <property type="molecule type" value="Genomic_DNA"/>
</dbReference>
<comment type="subcellular location">
    <subcellularLocation>
        <location evidence="1 10">Cell membrane</location>
        <topology evidence="1 10">Multi-pass membrane protein</topology>
    </subcellularLocation>
</comment>
<dbReference type="GO" id="GO:0007165">
    <property type="term" value="P:signal transduction"/>
    <property type="evidence" value="ECO:0007669"/>
    <property type="project" value="UniProtKB-KW"/>
</dbReference>
<evidence type="ECO:0000256" key="6">
    <source>
        <dbReference type="ARBA" id="ARBA00022989"/>
    </source>
</evidence>
<feature type="transmembrane region" description="Helical" evidence="10">
    <location>
        <begin position="169"/>
        <end position="189"/>
    </location>
</feature>
<evidence type="ECO:0000256" key="3">
    <source>
        <dbReference type="ARBA" id="ARBA00022606"/>
    </source>
</evidence>
<feature type="transmembrane region" description="Helical" evidence="10">
    <location>
        <begin position="249"/>
        <end position="268"/>
    </location>
</feature>
<keyword evidence="7 10" id="KW-0472">Membrane</keyword>
<evidence type="ECO:0000256" key="9">
    <source>
        <dbReference type="ARBA" id="ARBA00023224"/>
    </source>
</evidence>
<evidence type="ECO:0000256" key="10">
    <source>
        <dbReference type="RuleBase" id="RU351113"/>
    </source>
</evidence>
<feature type="transmembrane region" description="Helical" evidence="10">
    <location>
        <begin position="57"/>
        <end position="80"/>
    </location>
</feature>
<reference evidence="11" key="1">
    <citation type="journal article" date="2023" name="G3 (Bethesda)">
        <title>Whole genome assemblies of Zophobas morio and Tenebrio molitor.</title>
        <authorList>
            <person name="Kaur S."/>
            <person name="Stinson S.A."/>
            <person name="diCenzo G.C."/>
        </authorList>
    </citation>
    <scope>NUCLEOTIDE SEQUENCE</scope>
    <source>
        <strain evidence="11">QUZm001</strain>
    </source>
</reference>
<dbReference type="GO" id="GO:0004984">
    <property type="term" value="F:olfactory receptor activity"/>
    <property type="evidence" value="ECO:0007669"/>
    <property type="project" value="InterPro"/>
</dbReference>
<name>A0AA38MQ60_9CUCU</name>
<accession>A0AA38MQ60</accession>